<feature type="non-terminal residue" evidence="1">
    <location>
        <position position="1"/>
    </location>
</feature>
<evidence type="ECO:0000313" key="2">
    <source>
        <dbReference type="Proteomes" id="UP000789342"/>
    </source>
</evidence>
<organism evidence="1 2">
    <name type="scientific">Acaulospora morrowiae</name>
    <dbReference type="NCBI Taxonomy" id="94023"/>
    <lineage>
        <taxon>Eukaryota</taxon>
        <taxon>Fungi</taxon>
        <taxon>Fungi incertae sedis</taxon>
        <taxon>Mucoromycota</taxon>
        <taxon>Glomeromycotina</taxon>
        <taxon>Glomeromycetes</taxon>
        <taxon>Diversisporales</taxon>
        <taxon>Acaulosporaceae</taxon>
        <taxon>Acaulospora</taxon>
    </lineage>
</organism>
<gene>
    <name evidence="1" type="ORF">AMORRO_LOCUS11771</name>
</gene>
<evidence type="ECO:0000313" key="1">
    <source>
        <dbReference type="EMBL" id="CAG8694113.1"/>
    </source>
</evidence>
<comment type="caution">
    <text evidence="1">The sequence shown here is derived from an EMBL/GenBank/DDBJ whole genome shotgun (WGS) entry which is preliminary data.</text>
</comment>
<dbReference type="AlphaFoldDB" id="A0A9N9HMA0"/>
<sequence length="85" mass="10021">RRTKSSQLLRISRRFQNFQNMYGMNLYGSRIATAVMIELNLRTRHFEAIRSIIRSMKTNQDIANISIASTSSISKTDEIKKYREY</sequence>
<protein>
    <submittedName>
        <fullName evidence="1">4789_t:CDS:1</fullName>
    </submittedName>
</protein>
<proteinExistence type="predicted"/>
<dbReference type="Proteomes" id="UP000789342">
    <property type="component" value="Unassembled WGS sequence"/>
</dbReference>
<dbReference type="EMBL" id="CAJVPV010015800">
    <property type="protein sequence ID" value="CAG8694113.1"/>
    <property type="molecule type" value="Genomic_DNA"/>
</dbReference>
<accession>A0A9N9HMA0</accession>
<keyword evidence="2" id="KW-1185">Reference proteome</keyword>
<reference evidence="1" key="1">
    <citation type="submission" date="2021-06" db="EMBL/GenBank/DDBJ databases">
        <authorList>
            <person name="Kallberg Y."/>
            <person name="Tangrot J."/>
            <person name="Rosling A."/>
        </authorList>
    </citation>
    <scope>NUCLEOTIDE SEQUENCE</scope>
    <source>
        <strain evidence="1">CL551</strain>
    </source>
</reference>
<name>A0A9N9HMA0_9GLOM</name>